<dbReference type="SUPFAM" id="SSF50969">
    <property type="entry name" value="YVTN repeat-like/Quinoprotein amine dehydrogenase"/>
    <property type="match status" value="1"/>
</dbReference>
<dbReference type="InterPro" id="IPR011044">
    <property type="entry name" value="Quino_amine_DH_bsu"/>
</dbReference>
<keyword evidence="3" id="KW-1185">Reference proteome</keyword>
<evidence type="ECO:0000313" key="3">
    <source>
        <dbReference type="Proteomes" id="UP000076927"/>
    </source>
</evidence>
<dbReference type="Gene3D" id="2.130.10.10">
    <property type="entry name" value="YVTN repeat-like/Quinoprotein amine dehydrogenase"/>
    <property type="match status" value="1"/>
</dbReference>
<dbReference type="EMBL" id="CP011388">
    <property type="protein sequence ID" value="ANE48512.1"/>
    <property type="molecule type" value="Genomic_DNA"/>
</dbReference>
<sequence length="745" mass="83121">MFRQTLIITSTLLSVCLGTVLPVGQTAIQAATPHLTPSNNNLPLTLDAPLTDWTTSRDGKYIYALVRNELLYINATTLKIEHKRYAGSGTADIELGPDDRLYIAQTEATSLNVIDTGHGALLNGPLTSIELGRTTNRIALAGDKIFYIDSYYNDINVYDRASGHNMDIGSHFHNNRYSFSSPDIKADVGRDLLYIGEGGTSGGSITALNMTDYSFQSETEGYGFMYPPSNLVVQDGTSVYYAGRRMNADKVAQIYGSYMDQYIIGTNGEYVFTTKAVYLKNTYSKLFDLPYKVEHMISMKDGSMLMHIGNDIQEDPHQGDHRIYSFKDMDAVKQLAQDHQMPPYSTTVDSFGSNVLNVNPARTDWEPQVQAVNSDKITIHSVNPERLDKLDVFLSKEMVTEAGRASKPIELRTREFTLNFPVALLQEETSENGIRFRVMNANAQERVPYNPSDAHEKSEYYHFEMTLGDDNSAPMDLASYYGLEIKGGKDSPIKHHPVELTMFYDPWHYNKTERLHFFGYQNYDRDWAYIGGQRDTEAHTLTAPIQHRVMVMLEYKKTFDDIRGHWAQQPIEHLIGRQVVSGTTRDTFSPGGKVTRAEFVSMLSRALGLRGTVTDGSFRDVPPKAWYSKDVYAAVIAGITQGITGSQFGSNDTLTREQMAVMLVNAYRYKSVQTAEPQETTEAGVLSESGKSFLDSALISAWAQSSVKESVSLGFISGGNDNRFEPKGLTTRAQAAVVLAKLVEE</sequence>
<protein>
    <recommendedName>
        <fullName evidence="1">SLH domain-containing protein</fullName>
    </recommendedName>
</protein>
<reference evidence="2 3" key="1">
    <citation type="submission" date="2015-01" db="EMBL/GenBank/DDBJ databases">
        <title>Paenibacillus swuensis/DY6/whole genome sequencing.</title>
        <authorList>
            <person name="Kim M.K."/>
            <person name="Srinivasan S."/>
            <person name="Lee J.-J."/>
        </authorList>
    </citation>
    <scope>NUCLEOTIDE SEQUENCE [LARGE SCALE GENOMIC DNA]</scope>
    <source>
        <strain evidence="2 3">DY6</strain>
    </source>
</reference>
<feature type="domain" description="SLH" evidence="1">
    <location>
        <begin position="690"/>
        <end position="745"/>
    </location>
</feature>
<dbReference type="Proteomes" id="UP000076927">
    <property type="component" value="Chromosome"/>
</dbReference>
<dbReference type="OrthoDB" id="2953792at2"/>
<dbReference type="PANTHER" id="PTHR43308">
    <property type="entry name" value="OUTER MEMBRANE PROTEIN ALPHA-RELATED"/>
    <property type="match status" value="1"/>
</dbReference>
<dbReference type="PANTHER" id="PTHR43308:SF5">
    <property type="entry name" value="S-LAYER PROTEIN _ PEPTIDOGLYCAN ENDO-BETA-N-ACETYLGLUCOSAMINIDASE"/>
    <property type="match status" value="1"/>
</dbReference>
<dbReference type="Pfam" id="PF00395">
    <property type="entry name" value="SLH"/>
    <property type="match status" value="3"/>
</dbReference>
<feature type="domain" description="SLH" evidence="1">
    <location>
        <begin position="554"/>
        <end position="617"/>
    </location>
</feature>
<dbReference type="InterPro" id="IPR001119">
    <property type="entry name" value="SLH_dom"/>
</dbReference>
<dbReference type="KEGG" id="pswu:SY83_21995"/>
<name>A0A172TNF7_9BACL</name>
<feature type="domain" description="SLH" evidence="1">
    <location>
        <begin position="618"/>
        <end position="677"/>
    </location>
</feature>
<organism evidence="2 3">
    <name type="scientific">Paenibacillus swuensis</name>
    <dbReference type="NCBI Taxonomy" id="1178515"/>
    <lineage>
        <taxon>Bacteria</taxon>
        <taxon>Bacillati</taxon>
        <taxon>Bacillota</taxon>
        <taxon>Bacilli</taxon>
        <taxon>Bacillales</taxon>
        <taxon>Paenibacillaceae</taxon>
        <taxon>Paenibacillus</taxon>
    </lineage>
</organism>
<dbReference type="STRING" id="1178515.SY83_21995"/>
<accession>A0A172TNF7</accession>
<dbReference type="InterPro" id="IPR015943">
    <property type="entry name" value="WD40/YVTN_repeat-like_dom_sf"/>
</dbReference>
<dbReference type="InterPro" id="IPR051465">
    <property type="entry name" value="Cell_Envelope_Struct_Comp"/>
</dbReference>
<dbReference type="RefSeq" id="WP_068610458.1">
    <property type="nucleotide sequence ID" value="NZ_CP011388.1"/>
</dbReference>
<evidence type="ECO:0000313" key="2">
    <source>
        <dbReference type="EMBL" id="ANE48512.1"/>
    </source>
</evidence>
<proteinExistence type="predicted"/>
<dbReference type="PROSITE" id="PS51272">
    <property type="entry name" value="SLH"/>
    <property type="match status" value="3"/>
</dbReference>
<gene>
    <name evidence="2" type="ORF">SY83_21995</name>
</gene>
<dbReference type="PATRIC" id="fig|1178515.4.peg.4459"/>
<evidence type="ECO:0000259" key="1">
    <source>
        <dbReference type="PROSITE" id="PS51272"/>
    </source>
</evidence>
<dbReference type="AlphaFoldDB" id="A0A172TNF7"/>